<comment type="caution">
    <text evidence="1">The sequence shown here is derived from an EMBL/GenBank/DDBJ whole genome shotgun (WGS) entry which is preliminary data.</text>
</comment>
<evidence type="ECO:0000313" key="1">
    <source>
        <dbReference type="EMBL" id="MBR8671878.1"/>
    </source>
</evidence>
<organism evidence="1">
    <name type="scientific">Niallia circulans</name>
    <name type="common">Bacillus circulans</name>
    <dbReference type="NCBI Taxonomy" id="1397"/>
    <lineage>
        <taxon>Bacteria</taxon>
        <taxon>Bacillati</taxon>
        <taxon>Bacillota</taxon>
        <taxon>Bacilli</taxon>
        <taxon>Bacillales</taxon>
        <taxon>Bacillaceae</taxon>
        <taxon>Niallia</taxon>
    </lineage>
</organism>
<protein>
    <submittedName>
        <fullName evidence="1">Uncharacterized protein</fullName>
    </submittedName>
</protein>
<accession>A0A941JNJ9</accession>
<sequence length="51" mass="6367">MPKFHGEREKEVFISRMNAKISWRKRERGFHQVNDRQNFMEKEKKWRSSGE</sequence>
<dbReference type="AlphaFoldDB" id="A0A941JNJ9"/>
<dbReference type="EMBL" id="JAGTPX010000028">
    <property type="protein sequence ID" value="MBR8671878.1"/>
    <property type="molecule type" value="Genomic_DNA"/>
</dbReference>
<name>A0A941JNJ9_NIACI</name>
<dbReference type="RefSeq" id="WP_212121154.1">
    <property type="nucleotide sequence ID" value="NZ_JAGTPX020000030.1"/>
</dbReference>
<gene>
    <name evidence="1" type="ORF">KD144_20295</name>
</gene>
<reference evidence="1" key="1">
    <citation type="submission" date="2021-04" db="EMBL/GenBank/DDBJ databases">
        <title>Genomic analysis of electroactive and textile dye degrading Bacillus circulans strain: DC10 isolated from constructed wetland-microbial fuel cells treating textile dye wastewaters.</title>
        <authorList>
            <person name="Patel D.U."/>
            <person name="Desai C.R."/>
        </authorList>
    </citation>
    <scope>NUCLEOTIDE SEQUENCE</scope>
    <source>
        <strain evidence="1">DC10</strain>
    </source>
</reference>
<proteinExistence type="predicted"/>